<evidence type="ECO:0000313" key="8">
    <source>
        <dbReference type="EMBL" id="CAD8078953.1"/>
    </source>
</evidence>
<dbReference type="Proteomes" id="UP000692954">
    <property type="component" value="Unassembled WGS sequence"/>
</dbReference>
<dbReference type="PANTHER" id="PTHR33865">
    <property type="entry name" value="PROTEIN FAM183B"/>
    <property type="match status" value="1"/>
</dbReference>
<evidence type="ECO:0000256" key="6">
    <source>
        <dbReference type="ARBA" id="ARBA00034777"/>
    </source>
</evidence>
<dbReference type="InterPro" id="IPR029214">
    <property type="entry name" value="CFAP144"/>
</dbReference>
<comment type="similarity">
    <text evidence="6">Belongs to the CFAP144 family.</text>
</comment>
<gene>
    <name evidence="8" type="ORF">PSON_ATCC_30995.1.T0380208</name>
</gene>
<comment type="subcellular location">
    <subcellularLocation>
        <location evidence="1">Cell projection</location>
        <location evidence="1">Cilium</location>
    </subcellularLocation>
    <subcellularLocation>
        <location evidence="2">Cytoplasm</location>
        <location evidence="2">Cytoskeleton</location>
    </subcellularLocation>
</comment>
<dbReference type="OrthoDB" id="283491at2759"/>
<evidence type="ECO:0000256" key="5">
    <source>
        <dbReference type="ARBA" id="ARBA00023273"/>
    </source>
</evidence>
<evidence type="ECO:0000256" key="7">
    <source>
        <dbReference type="SAM" id="Coils"/>
    </source>
</evidence>
<evidence type="ECO:0000256" key="2">
    <source>
        <dbReference type="ARBA" id="ARBA00004245"/>
    </source>
</evidence>
<accession>A0A8S1MP47</accession>
<name>A0A8S1MP47_9CILI</name>
<dbReference type="EMBL" id="CAJJDN010000038">
    <property type="protein sequence ID" value="CAD8078953.1"/>
    <property type="molecule type" value="Genomic_DNA"/>
</dbReference>
<evidence type="ECO:0000256" key="3">
    <source>
        <dbReference type="ARBA" id="ARBA00022490"/>
    </source>
</evidence>
<proteinExistence type="inferred from homology"/>
<evidence type="ECO:0000256" key="4">
    <source>
        <dbReference type="ARBA" id="ARBA00023212"/>
    </source>
</evidence>
<dbReference type="GO" id="GO:0005856">
    <property type="term" value="C:cytoskeleton"/>
    <property type="evidence" value="ECO:0007669"/>
    <property type="project" value="UniProtKB-SubCell"/>
</dbReference>
<comment type="caution">
    <text evidence="8">The sequence shown here is derived from an EMBL/GenBank/DDBJ whole genome shotgun (WGS) entry which is preliminary data.</text>
</comment>
<dbReference type="GO" id="GO:0097546">
    <property type="term" value="C:ciliary base"/>
    <property type="evidence" value="ECO:0007669"/>
    <property type="project" value="TreeGrafter"/>
</dbReference>
<dbReference type="AlphaFoldDB" id="A0A8S1MP47"/>
<keyword evidence="4" id="KW-0206">Cytoskeleton</keyword>
<keyword evidence="3" id="KW-0963">Cytoplasm</keyword>
<organism evidence="8 9">
    <name type="scientific">Paramecium sonneborni</name>
    <dbReference type="NCBI Taxonomy" id="65129"/>
    <lineage>
        <taxon>Eukaryota</taxon>
        <taxon>Sar</taxon>
        <taxon>Alveolata</taxon>
        <taxon>Ciliophora</taxon>
        <taxon>Intramacronucleata</taxon>
        <taxon>Oligohymenophorea</taxon>
        <taxon>Peniculida</taxon>
        <taxon>Parameciidae</taxon>
        <taxon>Paramecium</taxon>
    </lineage>
</organism>
<dbReference type="Pfam" id="PF14886">
    <property type="entry name" value="FAM183"/>
    <property type="match status" value="1"/>
</dbReference>
<keyword evidence="9" id="KW-1185">Reference proteome</keyword>
<sequence length="233" mass="27698">MGQVCLFEIPEFINEKEQNLFKLIKYIGQLEMEQISISAEYWQNILDSQLISQIEQQHIQESVLIIEKKQKDQSLQEEERNLNQDLNQYIENKEKKKAVRKENQHLKVYEHFTINPQKLYIIQEKPNNSIMLQKHLEKTGAITKPAFDVNQITDDSPPLEKEIIDKLNTMNRTPRQKYQFPQTSNQELGWHSNNSHSLSPSKFTYPRKLCKETNYANDYFTMNKISPYSNKFK</sequence>
<protein>
    <submittedName>
        <fullName evidence="8">Uncharacterized protein</fullName>
    </submittedName>
</protein>
<evidence type="ECO:0000256" key="1">
    <source>
        <dbReference type="ARBA" id="ARBA00004138"/>
    </source>
</evidence>
<evidence type="ECO:0000313" key="9">
    <source>
        <dbReference type="Proteomes" id="UP000692954"/>
    </source>
</evidence>
<keyword evidence="7" id="KW-0175">Coiled coil</keyword>
<keyword evidence="5" id="KW-0966">Cell projection</keyword>
<reference evidence="8" key="1">
    <citation type="submission" date="2021-01" db="EMBL/GenBank/DDBJ databases">
        <authorList>
            <consortium name="Genoscope - CEA"/>
            <person name="William W."/>
        </authorList>
    </citation>
    <scope>NUCLEOTIDE SEQUENCE</scope>
</reference>
<dbReference type="PANTHER" id="PTHR33865:SF3">
    <property type="entry name" value="PROTEIN FAM183B"/>
    <property type="match status" value="1"/>
</dbReference>
<feature type="coiled-coil region" evidence="7">
    <location>
        <begin position="68"/>
        <end position="99"/>
    </location>
</feature>